<sequence>MVTISIISPSIPLISNGCFLC</sequence>
<name>A3IJX6_9CHRO</name>
<keyword evidence="2" id="KW-1185">Reference proteome</keyword>
<protein>
    <submittedName>
        <fullName evidence="1">Uncharacterized protein</fullName>
    </submittedName>
</protein>
<dbReference type="EMBL" id="AAXW01000002">
    <property type="protein sequence ID" value="EAZ94108.1"/>
    <property type="molecule type" value="Genomic_DNA"/>
</dbReference>
<reference evidence="1 2" key="1">
    <citation type="submission" date="2007-03" db="EMBL/GenBank/DDBJ databases">
        <authorList>
            <person name="Stal L."/>
            <person name="Ferriera S."/>
            <person name="Johnson J."/>
            <person name="Kravitz S."/>
            <person name="Beeson K."/>
            <person name="Sutton G."/>
            <person name="Rogers Y.-H."/>
            <person name="Friedman R."/>
            <person name="Frazier M."/>
            <person name="Venter J.C."/>
        </authorList>
    </citation>
    <scope>NUCLEOTIDE SEQUENCE [LARGE SCALE GENOMIC DNA]</scope>
    <source>
        <strain evidence="1 2">CCY0110</strain>
    </source>
</reference>
<comment type="caution">
    <text evidence="1">The sequence shown here is derived from an EMBL/GenBank/DDBJ whole genome shotgun (WGS) entry which is preliminary data.</text>
</comment>
<evidence type="ECO:0000313" key="2">
    <source>
        <dbReference type="Proteomes" id="UP000003781"/>
    </source>
</evidence>
<organism evidence="1 2">
    <name type="scientific">Crocosphaera chwakensis CCY0110</name>
    <dbReference type="NCBI Taxonomy" id="391612"/>
    <lineage>
        <taxon>Bacteria</taxon>
        <taxon>Bacillati</taxon>
        <taxon>Cyanobacteriota</taxon>
        <taxon>Cyanophyceae</taxon>
        <taxon>Oscillatoriophycideae</taxon>
        <taxon>Chroococcales</taxon>
        <taxon>Aphanothecaceae</taxon>
        <taxon>Crocosphaera</taxon>
        <taxon>Crocosphaera chwakensis</taxon>
    </lineage>
</organism>
<accession>A3IJX6</accession>
<dbReference type="Proteomes" id="UP000003781">
    <property type="component" value="Unassembled WGS sequence"/>
</dbReference>
<gene>
    <name evidence="1" type="ORF">CY0110_19972</name>
</gene>
<dbReference type="AlphaFoldDB" id="A3IJX6"/>
<proteinExistence type="predicted"/>
<evidence type="ECO:0000313" key="1">
    <source>
        <dbReference type="EMBL" id="EAZ94108.1"/>
    </source>
</evidence>